<keyword evidence="3" id="KW-1185">Reference proteome</keyword>
<dbReference type="NCBIfam" id="NF002543">
    <property type="entry name" value="PRK02101.1-4"/>
    <property type="match status" value="1"/>
</dbReference>
<evidence type="ECO:0000256" key="1">
    <source>
        <dbReference type="HAMAP-Rule" id="MF_00652"/>
    </source>
</evidence>
<dbReference type="EMBL" id="PRDG01000001">
    <property type="protein sequence ID" value="MBP2622392.1"/>
    <property type="molecule type" value="Genomic_DNA"/>
</dbReference>
<comment type="caution">
    <text evidence="2">The sequence shown here is derived from an EMBL/GenBank/DDBJ whole genome shotgun (WGS) entry which is preliminary data.</text>
</comment>
<comment type="similarity">
    <text evidence="1">Belongs to the UPF0246 family.</text>
</comment>
<reference evidence="2 3" key="1">
    <citation type="submission" date="2018-02" db="EMBL/GenBank/DDBJ databases">
        <title>Draft genome sequence of Streptococcus oricebi CCUG 70868T type strain.</title>
        <authorList>
            <person name="Mendez V."/>
            <person name="Salva-Serra F."/>
            <person name="Jaen-Luchoro D."/>
            <person name="Gonzales-Siles L."/>
            <person name="Karlsson R."/>
            <person name="Engstrom-Jakobsson H."/>
            <person name="Busquets A."/>
            <person name="Gomila M."/>
            <person name="Pineiro-Iglesias B."/>
            <person name="Bennasar-Figueras A."/>
            <person name="Seeger M."/>
            <person name="Moore E."/>
        </authorList>
    </citation>
    <scope>NUCLEOTIDE SEQUENCE [LARGE SCALE GENOMIC DNA]</scope>
    <source>
        <strain evidence="2 3">CCUG 70868</strain>
    </source>
</reference>
<dbReference type="PANTHER" id="PTHR30283">
    <property type="entry name" value="PEROXIDE STRESS RESPONSE PROTEIN YAAA"/>
    <property type="match status" value="1"/>
</dbReference>
<proteinExistence type="inferred from homology"/>
<dbReference type="InterPro" id="IPR005583">
    <property type="entry name" value="YaaA"/>
</dbReference>
<dbReference type="Pfam" id="PF03883">
    <property type="entry name" value="H2O2_YaaD"/>
    <property type="match status" value="1"/>
</dbReference>
<dbReference type="PANTHER" id="PTHR30283:SF4">
    <property type="entry name" value="PEROXIDE STRESS RESISTANCE PROTEIN YAAA"/>
    <property type="match status" value="1"/>
</dbReference>
<sequence length="242" mass="27530">MKILIPTAKEMNVELGVVQPQALSAKSQTILDLLKSYSPSDLTSLYKISPQKAQLEYQHIQDLASGQASHYPALLLFDGLMYRHIKREDWTKAQQAYIEKHLLITSSLYGVLPALSPIAPHRLDFMVKLRPQGQSLKKFWQETYGASLQGEDLVLSLLSSEFESVFPSQLRKKFFTCKFMEEKTGQLKIHSTISKKARGQFLSRLIELGITEIEPMKDLEFAGFSYRADLSSPQELVYVRSL</sequence>
<name>A0ABS5B0N0_9STRE</name>
<dbReference type="HAMAP" id="MF_00652">
    <property type="entry name" value="UPF0246"/>
    <property type="match status" value="1"/>
</dbReference>
<dbReference type="RefSeq" id="WP_209626267.1">
    <property type="nucleotide sequence ID" value="NZ_PRDG01000001.1"/>
</dbReference>
<protein>
    <recommendedName>
        <fullName evidence="1">UPF0246 protein C4K46_00380</fullName>
    </recommendedName>
</protein>
<evidence type="ECO:0000313" key="2">
    <source>
        <dbReference type="EMBL" id="MBP2622392.1"/>
    </source>
</evidence>
<gene>
    <name evidence="2" type="ORF">C4K46_00380</name>
</gene>
<evidence type="ECO:0000313" key="3">
    <source>
        <dbReference type="Proteomes" id="UP001519296"/>
    </source>
</evidence>
<dbReference type="Proteomes" id="UP001519296">
    <property type="component" value="Unassembled WGS sequence"/>
</dbReference>
<organism evidence="2 3">
    <name type="scientific">Streptococcus oricebi</name>
    <dbReference type="NCBI Taxonomy" id="1547447"/>
    <lineage>
        <taxon>Bacteria</taxon>
        <taxon>Bacillati</taxon>
        <taxon>Bacillota</taxon>
        <taxon>Bacilli</taxon>
        <taxon>Lactobacillales</taxon>
        <taxon>Streptococcaceae</taxon>
        <taxon>Streptococcus</taxon>
    </lineage>
</organism>
<accession>A0ABS5B0N0</accession>